<dbReference type="PROSITE" id="PS51464">
    <property type="entry name" value="SIS"/>
    <property type="match status" value="1"/>
</dbReference>
<dbReference type="PANTHER" id="PTHR38418:SF2">
    <property type="entry name" value="SUGAR ISOMERASE, KPSF_GUTQ (AFU_ORTHOLOGUE AFUA_6G08860)"/>
    <property type="match status" value="1"/>
</dbReference>
<dbReference type="EMBL" id="ML220119">
    <property type="protein sequence ID" value="TGZ81474.1"/>
    <property type="molecule type" value="Genomic_DNA"/>
</dbReference>
<dbReference type="Proteomes" id="UP000298138">
    <property type="component" value="Unassembled WGS sequence"/>
</dbReference>
<sequence>MLSFPITPPADSESDDDRDGESVETDSQAHKILETATHVLATEANALLHLSRLYATDALARDGFLRAVEAIAESQEKDGKTIVIGVGKSGKIGDKLVASMNSLGLLTTFLNPTDALHGDLGIIRKNDVLLLITYSGKTPELLQLLPHLPAHLPLIALTAHTSYQTSPLTRGRSSAILLPAPIPESEVASFGVAAPTTSTTVAMAIGDALSLSVAERIHSGECKGPREVFKKNHPGGAIGVA</sequence>
<dbReference type="STRING" id="341454.A0A4S2MXZ2"/>
<protein>
    <submittedName>
        <fullName evidence="3">SIS domain-containing protein</fullName>
    </submittedName>
</protein>
<evidence type="ECO:0000256" key="1">
    <source>
        <dbReference type="SAM" id="MobiDB-lite"/>
    </source>
</evidence>
<reference evidence="3 4" key="1">
    <citation type="submission" date="2019-04" db="EMBL/GenBank/DDBJ databases">
        <title>Comparative genomics and transcriptomics to analyze fruiting body development in filamentous ascomycetes.</title>
        <authorList>
            <consortium name="DOE Joint Genome Institute"/>
            <person name="Lutkenhaus R."/>
            <person name="Traeger S."/>
            <person name="Breuer J."/>
            <person name="Kuo A."/>
            <person name="Lipzen A."/>
            <person name="Pangilinan J."/>
            <person name="Dilworth D."/>
            <person name="Sandor L."/>
            <person name="Poggeler S."/>
            <person name="Barry K."/>
            <person name="Grigoriev I.V."/>
            <person name="Nowrousian M."/>
        </authorList>
    </citation>
    <scope>NUCLEOTIDE SEQUENCE [LARGE SCALE GENOMIC DNA]</scope>
    <source>
        <strain evidence="3 4">CBS 389.68</strain>
    </source>
</reference>
<evidence type="ECO:0000313" key="3">
    <source>
        <dbReference type="EMBL" id="TGZ81474.1"/>
    </source>
</evidence>
<dbReference type="SUPFAM" id="SSF53697">
    <property type="entry name" value="SIS domain"/>
    <property type="match status" value="1"/>
</dbReference>
<dbReference type="Pfam" id="PF01380">
    <property type="entry name" value="SIS"/>
    <property type="match status" value="1"/>
</dbReference>
<dbReference type="CDD" id="cd05014">
    <property type="entry name" value="SIS_Kpsf"/>
    <property type="match status" value="1"/>
</dbReference>
<gene>
    <name evidence="3" type="ORF">EX30DRAFT_306332</name>
</gene>
<evidence type="ECO:0000313" key="4">
    <source>
        <dbReference type="Proteomes" id="UP000298138"/>
    </source>
</evidence>
<feature type="non-terminal residue" evidence="3">
    <location>
        <position position="241"/>
    </location>
</feature>
<dbReference type="InterPro" id="IPR035474">
    <property type="entry name" value="SIS_Kpsf"/>
</dbReference>
<dbReference type="InterPro" id="IPR046348">
    <property type="entry name" value="SIS_dom_sf"/>
</dbReference>
<organism evidence="3 4">
    <name type="scientific">Ascodesmis nigricans</name>
    <dbReference type="NCBI Taxonomy" id="341454"/>
    <lineage>
        <taxon>Eukaryota</taxon>
        <taxon>Fungi</taxon>
        <taxon>Dikarya</taxon>
        <taxon>Ascomycota</taxon>
        <taxon>Pezizomycotina</taxon>
        <taxon>Pezizomycetes</taxon>
        <taxon>Pezizales</taxon>
        <taxon>Ascodesmidaceae</taxon>
        <taxon>Ascodesmis</taxon>
    </lineage>
</organism>
<dbReference type="InterPro" id="IPR001347">
    <property type="entry name" value="SIS_dom"/>
</dbReference>
<dbReference type="GO" id="GO:0097367">
    <property type="term" value="F:carbohydrate derivative binding"/>
    <property type="evidence" value="ECO:0007669"/>
    <property type="project" value="InterPro"/>
</dbReference>
<proteinExistence type="predicted"/>
<feature type="domain" description="SIS" evidence="2">
    <location>
        <begin position="71"/>
        <end position="219"/>
    </location>
</feature>
<keyword evidence="4" id="KW-1185">Reference proteome</keyword>
<evidence type="ECO:0000259" key="2">
    <source>
        <dbReference type="PROSITE" id="PS51464"/>
    </source>
</evidence>
<feature type="compositionally biased region" description="Acidic residues" evidence="1">
    <location>
        <begin position="12"/>
        <end position="24"/>
    </location>
</feature>
<feature type="region of interest" description="Disordered" evidence="1">
    <location>
        <begin position="1"/>
        <end position="25"/>
    </location>
</feature>
<accession>A0A4S2MXZ2</accession>
<dbReference type="OrthoDB" id="1872003at2759"/>
<dbReference type="PANTHER" id="PTHR38418">
    <property type="entry name" value="SUGAR ISOMERASE, KPSF/GUTQ (AFU_ORTHOLOGUE AFUA_6G08860)"/>
    <property type="match status" value="1"/>
</dbReference>
<name>A0A4S2MXZ2_9PEZI</name>
<dbReference type="GO" id="GO:1901135">
    <property type="term" value="P:carbohydrate derivative metabolic process"/>
    <property type="evidence" value="ECO:0007669"/>
    <property type="project" value="InterPro"/>
</dbReference>
<dbReference type="AlphaFoldDB" id="A0A4S2MXZ2"/>
<dbReference type="Gene3D" id="3.40.50.10490">
    <property type="entry name" value="Glucose-6-phosphate isomerase like protein, domain 1"/>
    <property type="match status" value="1"/>
</dbReference>
<dbReference type="InParanoid" id="A0A4S2MXZ2"/>